<dbReference type="EMBL" id="GBXM01025380">
    <property type="protein sequence ID" value="JAH83197.1"/>
    <property type="molecule type" value="Transcribed_RNA"/>
</dbReference>
<dbReference type="AlphaFoldDB" id="A0A0E9VYM4"/>
<name>A0A0E9VYM4_ANGAN</name>
<feature type="transmembrane region" description="Helical" evidence="1">
    <location>
        <begin position="21"/>
        <end position="38"/>
    </location>
</feature>
<keyword evidence="1" id="KW-0812">Transmembrane</keyword>
<reference evidence="2" key="1">
    <citation type="submission" date="2014-11" db="EMBL/GenBank/DDBJ databases">
        <authorList>
            <person name="Amaro Gonzalez C."/>
        </authorList>
    </citation>
    <scope>NUCLEOTIDE SEQUENCE</scope>
</reference>
<accession>A0A0E9VYM4</accession>
<sequence length="40" mass="4764">MEVQRNDAKTLKLKIYMREWNLIYEGCIFHAIFSGTSLDK</sequence>
<protein>
    <submittedName>
        <fullName evidence="2">Uncharacterized protein</fullName>
    </submittedName>
</protein>
<keyword evidence="1" id="KW-1133">Transmembrane helix</keyword>
<reference evidence="2" key="2">
    <citation type="journal article" date="2015" name="Fish Shellfish Immunol.">
        <title>Early steps in the European eel (Anguilla anguilla)-Vibrio vulnificus interaction in the gills: Role of the RtxA13 toxin.</title>
        <authorList>
            <person name="Callol A."/>
            <person name="Pajuelo D."/>
            <person name="Ebbesson L."/>
            <person name="Teles M."/>
            <person name="MacKenzie S."/>
            <person name="Amaro C."/>
        </authorList>
    </citation>
    <scope>NUCLEOTIDE SEQUENCE</scope>
</reference>
<evidence type="ECO:0000313" key="2">
    <source>
        <dbReference type="EMBL" id="JAH83197.1"/>
    </source>
</evidence>
<keyword evidence="1" id="KW-0472">Membrane</keyword>
<proteinExistence type="predicted"/>
<evidence type="ECO:0000256" key="1">
    <source>
        <dbReference type="SAM" id="Phobius"/>
    </source>
</evidence>
<organism evidence="2">
    <name type="scientific">Anguilla anguilla</name>
    <name type="common">European freshwater eel</name>
    <name type="synonym">Muraena anguilla</name>
    <dbReference type="NCBI Taxonomy" id="7936"/>
    <lineage>
        <taxon>Eukaryota</taxon>
        <taxon>Metazoa</taxon>
        <taxon>Chordata</taxon>
        <taxon>Craniata</taxon>
        <taxon>Vertebrata</taxon>
        <taxon>Euteleostomi</taxon>
        <taxon>Actinopterygii</taxon>
        <taxon>Neopterygii</taxon>
        <taxon>Teleostei</taxon>
        <taxon>Anguilliformes</taxon>
        <taxon>Anguillidae</taxon>
        <taxon>Anguilla</taxon>
    </lineage>
</organism>